<dbReference type="Gene3D" id="1.10.940.10">
    <property type="entry name" value="NusB-like"/>
    <property type="match status" value="1"/>
</dbReference>
<dbReference type="GO" id="GO:0003723">
    <property type="term" value="F:RNA binding"/>
    <property type="evidence" value="ECO:0007669"/>
    <property type="project" value="UniProtKB-UniRule"/>
</dbReference>
<dbReference type="OrthoDB" id="9797817at2"/>
<evidence type="ECO:0000256" key="5">
    <source>
        <dbReference type="ARBA" id="ARBA00023163"/>
    </source>
</evidence>
<dbReference type="CDD" id="cd00619">
    <property type="entry name" value="Terminator_NusB"/>
    <property type="match status" value="1"/>
</dbReference>
<feature type="region of interest" description="Disordered" evidence="7">
    <location>
        <begin position="179"/>
        <end position="198"/>
    </location>
</feature>
<dbReference type="Proteomes" id="UP000014977">
    <property type="component" value="Unassembled WGS sequence"/>
</dbReference>
<dbReference type="eggNOG" id="COG0781">
    <property type="taxonomic scope" value="Bacteria"/>
</dbReference>
<dbReference type="InterPro" id="IPR011605">
    <property type="entry name" value="NusB_fam"/>
</dbReference>
<comment type="function">
    <text evidence="6">Involved in transcription antitermination. Required for transcription of ribosomal RNA (rRNA) genes. Binds specifically to the boxA antiterminator sequence of the ribosomal RNA (rrn) operons.</text>
</comment>
<dbReference type="InterPro" id="IPR006027">
    <property type="entry name" value="NusB_RsmB_TIM44"/>
</dbReference>
<reference evidence="9 10" key="1">
    <citation type="journal article" date="2013" name="Genome Announc.">
        <title>Draft genome sequences for three mercury-methylating, sulfate-reducing bacteria.</title>
        <authorList>
            <person name="Brown S.D."/>
            <person name="Hurt R.A.Jr."/>
            <person name="Gilmour C.C."/>
            <person name="Elias D.A."/>
        </authorList>
    </citation>
    <scope>NUCLEOTIDE SEQUENCE [LARGE SCALE GENOMIC DNA]</scope>
    <source>
        <strain evidence="9 10">DSM 2059</strain>
    </source>
</reference>
<keyword evidence="4 6" id="KW-0805">Transcription regulation</keyword>
<comment type="caution">
    <text evidence="9">The sequence shown here is derived from an EMBL/GenBank/DDBJ whole genome shotgun (WGS) entry which is preliminary data.</text>
</comment>
<dbReference type="NCBIfam" id="TIGR01951">
    <property type="entry name" value="nusB"/>
    <property type="match status" value="1"/>
</dbReference>
<dbReference type="Pfam" id="PF01029">
    <property type="entry name" value="NusB"/>
    <property type="match status" value="1"/>
</dbReference>
<keyword evidence="3 6" id="KW-0694">RNA-binding</keyword>
<evidence type="ECO:0000256" key="3">
    <source>
        <dbReference type="ARBA" id="ARBA00022884"/>
    </source>
</evidence>
<dbReference type="GO" id="GO:0006353">
    <property type="term" value="P:DNA-templated transcription termination"/>
    <property type="evidence" value="ECO:0007669"/>
    <property type="project" value="UniProtKB-UniRule"/>
</dbReference>
<dbReference type="HAMAP" id="MF_00073">
    <property type="entry name" value="NusB"/>
    <property type="match status" value="1"/>
</dbReference>
<accession>S7U0T8</accession>
<evidence type="ECO:0000256" key="6">
    <source>
        <dbReference type="HAMAP-Rule" id="MF_00073"/>
    </source>
</evidence>
<keyword evidence="10" id="KW-1185">Reference proteome</keyword>
<dbReference type="GO" id="GO:0005829">
    <property type="term" value="C:cytosol"/>
    <property type="evidence" value="ECO:0007669"/>
    <property type="project" value="TreeGrafter"/>
</dbReference>
<comment type="similarity">
    <text evidence="1 6">Belongs to the NusB family.</text>
</comment>
<feature type="domain" description="NusB/RsmB/TIM44" evidence="8">
    <location>
        <begin position="5"/>
        <end position="129"/>
    </location>
</feature>
<dbReference type="PANTHER" id="PTHR11078:SF3">
    <property type="entry name" value="ANTITERMINATION NUSB DOMAIN-CONTAINING PROTEIN"/>
    <property type="match status" value="1"/>
</dbReference>
<dbReference type="InterPro" id="IPR035926">
    <property type="entry name" value="NusB-like_sf"/>
</dbReference>
<dbReference type="STRING" id="897.B2D07_07620"/>
<protein>
    <recommendedName>
        <fullName evidence="6">Transcription antitermination protein NusB</fullName>
    </recommendedName>
    <alternativeName>
        <fullName evidence="6">Antitermination factor NusB</fullName>
    </alternativeName>
</protein>
<sequence>MKNRRKSREAALQALYYMDIRNDISIEALTLFQRCFPQSEKIQPFFETLARGVMLNRCQIDRLIERFSSNWKISRMACVDRNVMRIALYEILFLEDIPEKVSINEAIDIGKKYGTEESGAFINGILDSAHIALKNQEIQVEAECRSAIPDRIPSVGDGIGKTDEKAEVASFSPVRGRPGVVKRRASTTTPIHDETEND</sequence>
<dbReference type="PATRIC" id="fig|1121405.3.peg.1032"/>
<evidence type="ECO:0000313" key="9">
    <source>
        <dbReference type="EMBL" id="EPR42605.1"/>
    </source>
</evidence>
<gene>
    <name evidence="6" type="primary">nusB</name>
    <name evidence="9" type="ORF">dsmv_1593</name>
</gene>
<name>S7U0T8_DESML</name>
<evidence type="ECO:0000256" key="4">
    <source>
        <dbReference type="ARBA" id="ARBA00023015"/>
    </source>
</evidence>
<dbReference type="RefSeq" id="WP_020875977.1">
    <property type="nucleotide sequence ID" value="NZ_ATHJ01000064.1"/>
</dbReference>
<dbReference type="PANTHER" id="PTHR11078">
    <property type="entry name" value="N UTILIZATION SUBSTANCE PROTEIN B-RELATED"/>
    <property type="match status" value="1"/>
</dbReference>
<dbReference type="AlphaFoldDB" id="S7U0T8"/>
<keyword evidence="2 6" id="KW-0889">Transcription antitermination</keyword>
<dbReference type="GO" id="GO:0031564">
    <property type="term" value="P:transcription antitermination"/>
    <property type="evidence" value="ECO:0007669"/>
    <property type="project" value="UniProtKB-KW"/>
</dbReference>
<keyword evidence="5 6" id="KW-0804">Transcription</keyword>
<proteinExistence type="inferred from homology"/>
<evidence type="ECO:0000256" key="1">
    <source>
        <dbReference type="ARBA" id="ARBA00005952"/>
    </source>
</evidence>
<evidence type="ECO:0000313" key="10">
    <source>
        <dbReference type="Proteomes" id="UP000014977"/>
    </source>
</evidence>
<evidence type="ECO:0000259" key="8">
    <source>
        <dbReference type="Pfam" id="PF01029"/>
    </source>
</evidence>
<organism evidence="9 10">
    <name type="scientific">Desulfococcus multivorans DSM 2059</name>
    <dbReference type="NCBI Taxonomy" id="1121405"/>
    <lineage>
        <taxon>Bacteria</taxon>
        <taxon>Pseudomonadati</taxon>
        <taxon>Thermodesulfobacteriota</taxon>
        <taxon>Desulfobacteria</taxon>
        <taxon>Desulfobacterales</taxon>
        <taxon>Desulfococcaceae</taxon>
        <taxon>Desulfococcus</taxon>
    </lineage>
</organism>
<evidence type="ECO:0000256" key="2">
    <source>
        <dbReference type="ARBA" id="ARBA00022814"/>
    </source>
</evidence>
<evidence type="ECO:0000256" key="7">
    <source>
        <dbReference type="SAM" id="MobiDB-lite"/>
    </source>
</evidence>
<dbReference type="SUPFAM" id="SSF48013">
    <property type="entry name" value="NusB-like"/>
    <property type="match status" value="1"/>
</dbReference>
<dbReference type="EMBL" id="ATHJ01000064">
    <property type="protein sequence ID" value="EPR42605.1"/>
    <property type="molecule type" value="Genomic_DNA"/>
</dbReference>